<evidence type="ECO:0000313" key="1">
    <source>
        <dbReference type="EMBL" id="CAF1210391.1"/>
    </source>
</evidence>
<evidence type="ECO:0000313" key="2">
    <source>
        <dbReference type="EMBL" id="CAF3873843.1"/>
    </source>
</evidence>
<accession>A0A814WXZ3</accession>
<dbReference type="AlphaFoldDB" id="A0A814WXZ3"/>
<gene>
    <name evidence="2" type="ORF">OKA104_LOCUS22757</name>
    <name evidence="1" type="ORF">VCS650_LOCUS26148</name>
</gene>
<organism evidence="1 3">
    <name type="scientific">Adineta steineri</name>
    <dbReference type="NCBI Taxonomy" id="433720"/>
    <lineage>
        <taxon>Eukaryota</taxon>
        <taxon>Metazoa</taxon>
        <taxon>Spiralia</taxon>
        <taxon>Gnathifera</taxon>
        <taxon>Rotifera</taxon>
        <taxon>Eurotatoria</taxon>
        <taxon>Bdelloidea</taxon>
        <taxon>Adinetida</taxon>
        <taxon>Adinetidae</taxon>
        <taxon>Adineta</taxon>
    </lineage>
</organism>
<sequence>MIHTNRRSNDKTNISSFLSELQPVTWTCNSFTPVYDKSCTLNDSSSSLSSHYDNNNTEEENIDWNCVIEQLETKLRTSAEITQSQFDDSNQRRLPSEIPEKYHFRPITHHESTGTESISSHDDNDASLHSILPLTKQTLITGEDNQVETNISTFTHQNQYTSTLHELFHELTLCQQKQKILLQKIQQLIKQSKQKSSSSRPSSSLTFFLPLNDNSKNISSLQHAFQQRKSSFIQQSKKRVNDIYHHHNNKHHHHHQRIIPNIKQTNNTYLQERRQNEHNRLCTMIIKHQNRQNAKIYGNFIKNQLCHN</sequence>
<proteinExistence type="predicted"/>
<reference evidence="1" key="1">
    <citation type="submission" date="2021-02" db="EMBL/GenBank/DDBJ databases">
        <authorList>
            <person name="Nowell W R."/>
        </authorList>
    </citation>
    <scope>NUCLEOTIDE SEQUENCE</scope>
</reference>
<name>A0A814WXZ3_9BILA</name>
<dbReference type="Proteomes" id="UP000663881">
    <property type="component" value="Unassembled WGS sequence"/>
</dbReference>
<dbReference type="Proteomes" id="UP000663891">
    <property type="component" value="Unassembled WGS sequence"/>
</dbReference>
<dbReference type="OrthoDB" id="10024005at2759"/>
<dbReference type="EMBL" id="CAJOAY010001681">
    <property type="protein sequence ID" value="CAF3873843.1"/>
    <property type="molecule type" value="Genomic_DNA"/>
</dbReference>
<dbReference type="EMBL" id="CAJNON010000346">
    <property type="protein sequence ID" value="CAF1210391.1"/>
    <property type="molecule type" value="Genomic_DNA"/>
</dbReference>
<evidence type="ECO:0000313" key="3">
    <source>
        <dbReference type="Proteomes" id="UP000663891"/>
    </source>
</evidence>
<protein>
    <submittedName>
        <fullName evidence="1">Uncharacterized protein</fullName>
    </submittedName>
</protein>
<comment type="caution">
    <text evidence="1">The sequence shown here is derived from an EMBL/GenBank/DDBJ whole genome shotgun (WGS) entry which is preliminary data.</text>
</comment>